<keyword evidence="1" id="KW-0812">Transmembrane</keyword>
<sequence length="75" mass="8675">MKIVAYTSGFIATVLFLFNILRFVFAWFEARFHLNFGIDLLLHNSYVIYGALIGFAIAMITMTITEDYLDESDRI</sequence>
<gene>
    <name evidence="4" type="ORF">EQ812_01520</name>
    <name evidence="3" type="ORF">FO454_00995</name>
    <name evidence="2" type="ORF">HMPREF3225_01311</name>
</gene>
<dbReference type="EMBL" id="LRQI01000053">
    <property type="protein sequence ID" value="KXA38272.1"/>
    <property type="molecule type" value="Genomic_DNA"/>
</dbReference>
<dbReference type="Proteomes" id="UP000293637">
    <property type="component" value="Unassembled WGS sequence"/>
</dbReference>
<reference evidence="3 7" key="3">
    <citation type="submission" date="2019-07" db="EMBL/GenBank/DDBJ databases">
        <title>Comparative genome analysis of staphylococcus lugdunensis shows clonal complex-dependent diversity of the putative virulence factor, ess/type vii locus.</title>
        <authorList>
            <person name="Lebeurre J."/>
            <person name="Dahyot S."/>
            <person name="Diene S."/>
            <person name="Paulay A."/>
            <person name="Aubourg M."/>
            <person name="Argemi X."/>
            <person name="Giard J.-C."/>
            <person name="Tournier I."/>
            <person name="Francois P."/>
            <person name="Pestel-Caron M."/>
        </authorList>
    </citation>
    <scope>NUCLEOTIDE SEQUENCE [LARGE SCALE GENOMIC DNA]</scope>
    <source>
        <strain evidence="3 7">SL13</strain>
    </source>
</reference>
<feature type="transmembrane region" description="Helical" evidence="1">
    <location>
        <begin position="6"/>
        <end position="25"/>
    </location>
</feature>
<name>A0A133Q5Y3_STALU</name>
<dbReference type="STRING" id="28035.B6N84_02465"/>
<protein>
    <submittedName>
        <fullName evidence="4">Uncharacterized protein</fullName>
    </submittedName>
</protein>
<accession>A0A133Q5Y3</accession>
<organism evidence="4 6">
    <name type="scientific">Staphylococcus lugdunensis</name>
    <dbReference type="NCBI Taxonomy" id="28035"/>
    <lineage>
        <taxon>Bacteria</taxon>
        <taxon>Bacillati</taxon>
        <taxon>Bacillota</taxon>
        <taxon>Bacilli</taxon>
        <taxon>Bacillales</taxon>
        <taxon>Staphylococcaceae</taxon>
        <taxon>Staphylococcus</taxon>
    </lineage>
</organism>
<evidence type="ECO:0000313" key="6">
    <source>
        <dbReference type="Proteomes" id="UP000293637"/>
    </source>
</evidence>
<evidence type="ECO:0000256" key="1">
    <source>
        <dbReference type="SAM" id="Phobius"/>
    </source>
</evidence>
<evidence type="ECO:0000313" key="3">
    <source>
        <dbReference type="EMBL" id="QEX37561.1"/>
    </source>
</evidence>
<keyword evidence="1" id="KW-1133">Transmembrane helix</keyword>
<evidence type="ECO:0000313" key="7">
    <source>
        <dbReference type="Proteomes" id="UP000325462"/>
    </source>
</evidence>
<evidence type="ECO:0000313" key="5">
    <source>
        <dbReference type="Proteomes" id="UP000070063"/>
    </source>
</evidence>
<reference evidence="2 5" key="1">
    <citation type="submission" date="2016-01" db="EMBL/GenBank/DDBJ databases">
        <authorList>
            <person name="Mitreva M."/>
            <person name="Pepin K.H."/>
            <person name="Mihindukulasuriya K.A."/>
            <person name="Fulton R."/>
            <person name="Fronick C."/>
            <person name="O'Laughlin M."/>
            <person name="Miner T."/>
            <person name="Herter B."/>
            <person name="Rosa B.A."/>
            <person name="Cordes M."/>
            <person name="Tomlinson C."/>
            <person name="Wollam A."/>
            <person name="Palsikar V.B."/>
            <person name="Mardis E.R."/>
            <person name="Wilson R.K."/>
        </authorList>
    </citation>
    <scope>NUCLEOTIDE SEQUENCE [LARGE SCALE GENOMIC DNA]</scope>
    <source>
        <strain evidence="2 5">MJR7738</strain>
    </source>
</reference>
<evidence type="ECO:0000313" key="4">
    <source>
        <dbReference type="EMBL" id="TBW73509.1"/>
    </source>
</evidence>
<dbReference type="AlphaFoldDB" id="A0A133Q5Y3"/>
<proteinExistence type="predicted"/>
<dbReference type="EMBL" id="SCHB01000001">
    <property type="protein sequence ID" value="TBW73509.1"/>
    <property type="molecule type" value="Genomic_DNA"/>
</dbReference>
<dbReference type="Proteomes" id="UP000325462">
    <property type="component" value="Chromosome"/>
</dbReference>
<dbReference type="GeneID" id="58091247"/>
<dbReference type="RefSeq" id="WP_002460355.1">
    <property type="nucleotide sequence ID" value="NZ_AP021848.1"/>
</dbReference>
<keyword evidence="1" id="KW-0472">Membrane</keyword>
<evidence type="ECO:0000313" key="2">
    <source>
        <dbReference type="EMBL" id="KXA38272.1"/>
    </source>
</evidence>
<dbReference type="EMBL" id="CP041722">
    <property type="protein sequence ID" value="QEX37561.1"/>
    <property type="molecule type" value="Genomic_DNA"/>
</dbReference>
<feature type="transmembrane region" description="Helical" evidence="1">
    <location>
        <begin position="46"/>
        <end position="65"/>
    </location>
</feature>
<dbReference type="Proteomes" id="UP000070063">
    <property type="component" value="Unassembled WGS sequence"/>
</dbReference>
<keyword evidence="7" id="KW-1185">Reference proteome</keyword>
<reference evidence="4 6" key="2">
    <citation type="journal article" date="2019" name="Sci. Transl. Med.">
        <title>Quorum sensing between bacterial species on the skin protects against epidermal injury in atopic dermatitis.</title>
        <authorList>
            <person name="Williams M.R."/>
        </authorList>
    </citation>
    <scope>NUCLEOTIDE SEQUENCE [LARGE SCALE GENOMIC DNA]</scope>
    <source>
        <strain evidence="4 6">E7</strain>
    </source>
</reference>